<comment type="caution">
    <text evidence="1">The sequence shown here is derived from an EMBL/GenBank/DDBJ whole genome shotgun (WGS) entry which is preliminary data.</text>
</comment>
<evidence type="ECO:0000313" key="1">
    <source>
        <dbReference type="EMBL" id="GAA2510967.1"/>
    </source>
</evidence>
<evidence type="ECO:0000313" key="2">
    <source>
        <dbReference type="Proteomes" id="UP001499978"/>
    </source>
</evidence>
<gene>
    <name evidence="1" type="ORF">GCM10010201_02230</name>
</gene>
<dbReference type="Proteomes" id="UP001499978">
    <property type="component" value="Unassembled WGS sequence"/>
</dbReference>
<name>A0ABP6A9A8_9ACTN</name>
<reference evidence="2" key="1">
    <citation type="journal article" date="2019" name="Int. J. Syst. Evol. Microbiol.">
        <title>The Global Catalogue of Microorganisms (GCM) 10K type strain sequencing project: providing services to taxonomists for standard genome sequencing and annotation.</title>
        <authorList>
            <consortium name="The Broad Institute Genomics Platform"/>
            <consortium name="The Broad Institute Genome Sequencing Center for Infectious Disease"/>
            <person name="Wu L."/>
            <person name="Ma J."/>
        </authorList>
    </citation>
    <scope>NUCLEOTIDE SEQUENCE [LARGE SCALE GENOMIC DNA]</scope>
    <source>
        <strain evidence="2">JCM 3367</strain>
    </source>
</reference>
<organism evidence="1 2">
    <name type="scientific">Pilimelia columellifera subsp. columellifera</name>
    <dbReference type="NCBI Taxonomy" id="706583"/>
    <lineage>
        <taxon>Bacteria</taxon>
        <taxon>Bacillati</taxon>
        <taxon>Actinomycetota</taxon>
        <taxon>Actinomycetes</taxon>
        <taxon>Micromonosporales</taxon>
        <taxon>Micromonosporaceae</taxon>
        <taxon>Pilimelia</taxon>
    </lineage>
</organism>
<accession>A0ABP6A9A8</accession>
<protein>
    <submittedName>
        <fullName evidence="1">Uncharacterized protein</fullName>
    </submittedName>
</protein>
<sequence>MGGVGSVANYLLKPGPAGPEIKEEGDALAWATRRNVGFRFTDSTVFIELRKGPVKLRGVEFDLTGDTARQLGNPMIARMRPGADFRDTPEGYPLTAEQLRRFEFEEPTPVKGAVLTVPAGQETAFYVLLLGFEIVGEGRTVRGAPSFTYTTEESWRTKTFHINISLSICSPQSEADTPC</sequence>
<dbReference type="EMBL" id="BAAARY010000001">
    <property type="protein sequence ID" value="GAA2510967.1"/>
    <property type="molecule type" value="Genomic_DNA"/>
</dbReference>
<proteinExistence type="predicted"/>
<keyword evidence="2" id="KW-1185">Reference proteome</keyword>